<dbReference type="InterPro" id="IPR058285">
    <property type="entry name" value="DUF7979"/>
</dbReference>
<reference evidence="3 4" key="1">
    <citation type="submission" date="2023-01" db="EMBL/GenBank/DDBJ databases">
        <title>Halorubrum ezzemoulense from Santa Pola, Spain.</title>
        <authorList>
            <person name="Feng Y."/>
            <person name="Louyakis A.S."/>
            <person name="Gogarten J.P."/>
        </authorList>
    </citation>
    <scope>NUCLEOTIDE SEQUENCE [LARGE SCALE GENOMIC DNA]</scope>
    <source>
        <strain evidence="3 4">AMM015</strain>
    </source>
</reference>
<name>A0ABT4Z440_HALEZ</name>
<evidence type="ECO:0000313" key="4">
    <source>
        <dbReference type="Proteomes" id="UP001210528"/>
    </source>
</evidence>
<dbReference type="RefSeq" id="WP_199237899.1">
    <property type="nucleotide sequence ID" value="NZ_CP034940.1"/>
</dbReference>
<sequence>MSMVQFNRTRVSLRVALGCCCLLACLGGAYLGLPAYETSIDAQAPTEEAMAASLDAYSPSEIEPIEFAALSPEEQAAVRGAVNSADRIYSDRGPSDEGTRFAYRNDVTNHYFVGYEGSIYLVRVVIDIGYPLLAGSLAAGGVGALLVASGLWRRRSE</sequence>
<gene>
    <name evidence="3" type="ORF">PM085_11510</name>
</gene>
<dbReference type="EMBL" id="JAQLUK010000010">
    <property type="protein sequence ID" value="MDB2292918.1"/>
    <property type="molecule type" value="Genomic_DNA"/>
</dbReference>
<keyword evidence="1" id="KW-0472">Membrane</keyword>
<accession>A0ABT4Z440</accession>
<proteinExistence type="predicted"/>
<evidence type="ECO:0000313" key="3">
    <source>
        <dbReference type="EMBL" id="MDB2292918.1"/>
    </source>
</evidence>
<evidence type="ECO:0000259" key="2">
    <source>
        <dbReference type="Pfam" id="PF25934"/>
    </source>
</evidence>
<comment type="caution">
    <text evidence="3">The sequence shown here is derived from an EMBL/GenBank/DDBJ whole genome shotgun (WGS) entry which is preliminary data.</text>
</comment>
<organism evidence="3 4">
    <name type="scientific">Halorubrum ezzemoulense</name>
    <name type="common">Halorubrum chaoviator</name>
    <dbReference type="NCBI Taxonomy" id="337243"/>
    <lineage>
        <taxon>Archaea</taxon>
        <taxon>Methanobacteriati</taxon>
        <taxon>Methanobacteriota</taxon>
        <taxon>Stenosarchaea group</taxon>
        <taxon>Halobacteria</taxon>
        <taxon>Halobacteriales</taxon>
        <taxon>Haloferacaceae</taxon>
        <taxon>Halorubrum</taxon>
    </lineage>
</organism>
<dbReference type="Proteomes" id="UP001210528">
    <property type="component" value="Unassembled WGS sequence"/>
</dbReference>
<keyword evidence="4" id="KW-1185">Reference proteome</keyword>
<feature type="transmembrane region" description="Helical" evidence="1">
    <location>
        <begin position="128"/>
        <end position="152"/>
    </location>
</feature>
<keyword evidence="1" id="KW-0812">Transmembrane</keyword>
<dbReference type="GeneID" id="301358443"/>
<dbReference type="Pfam" id="PF25934">
    <property type="entry name" value="DUF7979"/>
    <property type="match status" value="1"/>
</dbReference>
<evidence type="ECO:0000256" key="1">
    <source>
        <dbReference type="SAM" id="Phobius"/>
    </source>
</evidence>
<feature type="domain" description="DUF7979" evidence="2">
    <location>
        <begin position="53"/>
        <end position="122"/>
    </location>
</feature>
<protein>
    <recommendedName>
        <fullName evidence="2">DUF7979 domain-containing protein</fullName>
    </recommendedName>
</protein>
<keyword evidence="1" id="KW-1133">Transmembrane helix</keyword>